<dbReference type="HOGENOM" id="CLU_2019394_0_0_1"/>
<evidence type="ECO:0000313" key="1">
    <source>
        <dbReference type="EMBL" id="EOX94993.1"/>
    </source>
</evidence>
<protein>
    <submittedName>
        <fullName evidence="1">60S acidic ribosomal protein family</fullName>
    </submittedName>
</protein>
<keyword evidence="1" id="KW-0687">Ribonucleoprotein</keyword>
<dbReference type="EMBL" id="CM001879">
    <property type="protein sequence ID" value="EOX94993.1"/>
    <property type="molecule type" value="Genomic_DNA"/>
</dbReference>
<dbReference type="GO" id="GO:0003735">
    <property type="term" value="F:structural constituent of ribosome"/>
    <property type="evidence" value="ECO:0007669"/>
    <property type="project" value="InterPro"/>
</dbReference>
<sequence>MGVFTFVCKSSSEEWTAKQLEGELEGFAASTYELQRKLVQCVAAVDSSNCITSSFSLITPNFTVFQVIIGGGGGEGYPRVPYNKVLVDILIHIHDDVVGRDGDDVVAGDVTLQSDDAEGVHVP</sequence>
<proteinExistence type="predicted"/>
<dbReference type="PANTHER" id="PTHR47207:SF2">
    <property type="entry name" value="LARGE RIBOSOMAL SUBUNIT PROTEIN P3Y-RELATED"/>
    <property type="match status" value="1"/>
</dbReference>
<dbReference type="Gramene" id="EOX94993">
    <property type="protein sequence ID" value="EOX94993"/>
    <property type="gene ID" value="TCM_004574"/>
</dbReference>
<dbReference type="STRING" id="3641.A0A061DY85"/>
<dbReference type="InParanoid" id="A0A061DY85"/>
<gene>
    <name evidence="1" type="ORF">TCM_004574</name>
</gene>
<dbReference type="AlphaFoldDB" id="A0A061DY85"/>
<evidence type="ECO:0000313" key="2">
    <source>
        <dbReference type="Proteomes" id="UP000026915"/>
    </source>
</evidence>
<dbReference type="InterPro" id="IPR044252">
    <property type="entry name" value="RPP3"/>
</dbReference>
<dbReference type="GO" id="GO:0022626">
    <property type="term" value="C:cytosolic ribosome"/>
    <property type="evidence" value="ECO:0000318"/>
    <property type="project" value="GO_Central"/>
</dbReference>
<dbReference type="FunCoup" id="A0A061DY85">
    <property type="interactions" value="610"/>
</dbReference>
<keyword evidence="2" id="KW-1185">Reference proteome</keyword>
<dbReference type="Proteomes" id="UP000026915">
    <property type="component" value="Chromosome 1"/>
</dbReference>
<reference evidence="1 2" key="1">
    <citation type="journal article" date="2013" name="Genome Biol.">
        <title>The genome sequence of the most widely cultivated cacao type and its use to identify candidate genes regulating pod color.</title>
        <authorList>
            <person name="Motamayor J.C."/>
            <person name="Mockaitis K."/>
            <person name="Schmutz J."/>
            <person name="Haiminen N."/>
            <person name="Iii D.L."/>
            <person name="Cornejo O."/>
            <person name="Findley S.D."/>
            <person name="Zheng P."/>
            <person name="Utro F."/>
            <person name="Royaert S."/>
            <person name="Saski C."/>
            <person name="Jenkins J."/>
            <person name="Podicheti R."/>
            <person name="Zhao M."/>
            <person name="Scheffler B.E."/>
            <person name="Stack J.C."/>
            <person name="Feltus F.A."/>
            <person name="Mustiga G.M."/>
            <person name="Amores F."/>
            <person name="Phillips W."/>
            <person name="Marelli J.P."/>
            <person name="May G.D."/>
            <person name="Shapiro H."/>
            <person name="Ma J."/>
            <person name="Bustamante C.D."/>
            <person name="Schnell R.J."/>
            <person name="Main D."/>
            <person name="Gilbert D."/>
            <person name="Parida L."/>
            <person name="Kuhn D.N."/>
        </authorList>
    </citation>
    <scope>NUCLEOTIDE SEQUENCE [LARGE SCALE GENOMIC DNA]</scope>
    <source>
        <strain evidence="2">cv. Matina 1-6</strain>
    </source>
</reference>
<keyword evidence="1" id="KW-0689">Ribosomal protein</keyword>
<organism evidence="1 2">
    <name type="scientific">Theobroma cacao</name>
    <name type="common">Cacao</name>
    <name type="synonym">Cocoa</name>
    <dbReference type="NCBI Taxonomy" id="3641"/>
    <lineage>
        <taxon>Eukaryota</taxon>
        <taxon>Viridiplantae</taxon>
        <taxon>Streptophyta</taxon>
        <taxon>Embryophyta</taxon>
        <taxon>Tracheophyta</taxon>
        <taxon>Spermatophyta</taxon>
        <taxon>Magnoliopsida</taxon>
        <taxon>eudicotyledons</taxon>
        <taxon>Gunneridae</taxon>
        <taxon>Pentapetalae</taxon>
        <taxon>rosids</taxon>
        <taxon>malvids</taxon>
        <taxon>Malvales</taxon>
        <taxon>Malvaceae</taxon>
        <taxon>Byttnerioideae</taxon>
        <taxon>Theobroma</taxon>
    </lineage>
</organism>
<dbReference type="PANTHER" id="PTHR47207">
    <property type="entry name" value="60S ACIDIC RIBOSOMAL PROTEIN P3-1-RELATED"/>
    <property type="match status" value="1"/>
</dbReference>
<name>A0A061DY85_THECC</name>
<accession>A0A061DY85</accession>